<accession>A0A1H8CPK8</accession>
<protein>
    <recommendedName>
        <fullName evidence="1">Anti-bacteriophage protein A/HamA C-terminal domain-containing protein</fullName>
    </recommendedName>
</protein>
<feature type="domain" description="Anti-bacteriophage protein A/HamA C-terminal" evidence="1">
    <location>
        <begin position="16"/>
        <end position="265"/>
    </location>
</feature>
<evidence type="ECO:0000259" key="1">
    <source>
        <dbReference type="Pfam" id="PF08878"/>
    </source>
</evidence>
<dbReference type="InterPro" id="IPR014976">
    <property type="entry name" value="AbpA_HamA_C"/>
</dbReference>
<evidence type="ECO:0000313" key="2">
    <source>
        <dbReference type="EMBL" id="SEM96906.1"/>
    </source>
</evidence>
<dbReference type="OrthoDB" id="2079328at2"/>
<gene>
    <name evidence="2" type="ORF">SAMN05421856_11044</name>
</gene>
<dbReference type="Pfam" id="PF08878">
    <property type="entry name" value="HamA"/>
    <property type="match status" value="1"/>
</dbReference>
<proteinExistence type="predicted"/>
<dbReference type="EMBL" id="FOBV01000010">
    <property type="protein sequence ID" value="SEM96906.1"/>
    <property type="molecule type" value="Genomic_DNA"/>
</dbReference>
<dbReference type="AlphaFoldDB" id="A0A1H8CPK8"/>
<dbReference type="RefSeq" id="WP_090001552.1">
    <property type="nucleotide sequence ID" value="NZ_FOBV01000010.1"/>
</dbReference>
<reference evidence="3" key="1">
    <citation type="submission" date="2016-10" db="EMBL/GenBank/DDBJ databases">
        <authorList>
            <person name="Varghese N."/>
            <person name="Submissions S."/>
        </authorList>
    </citation>
    <scope>NUCLEOTIDE SEQUENCE [LARGE SCALE GENOMIC DNA]</scope>
    <source>
        <strain evidence="3">DSM 17453</strain>
    </source>
</reference>
<keyword evidence="3" id="KW-1185">Reference proteome</keyword>
<sequence>MFSQDEILGSHPIAPSFFEKWFHSDNIKRTKNRCHRALSSKLASNDSELISWLANKIIEHHYSPSKLRRLRRMYKNIGFPAYANQHRQIPSADRTMKGNATEIILIEYILGCNSDRTLIKCFKFHYNPNVNQSMKGDDALIIDVINSELGKEEIKVFLGEAKFRSKPDKAVVSELSNAISKDKLPLSYTFLLDRLYDNDHTVNLAEFLEKFILDEIKSKGNMKYAGLLLSNDKTSDFIEKNYTNDNPDAVIISVGIDDPKSLIYNAFYEANAIINNPTAI</sequence>
<organism evidence="2 3">
    <name type="scientific">Chryseobacterium taichungense</name>
    <dbReference type="NCBI Taxonomy" id="295069"/>
    <lineage>
        <taxon>Bacteria</taxon>
        <taxon>Pseudomonadati</taxon>
        <taxon>Bacteroidota</taxon>
        <taxon>Flavobacteriia</taxon>
        <taxon>Flavobacteriales</taxon>
        <taxon>Weeksellaceae</taxon>
        <taxon>Chryseobacterium group</taxon>
        <taxon>Chryseobacterium</taxon>
    </lineage>
</organism>
<dbReference type="Proteomes" id="UP000199450">
    <property type="component" value="Unassembled WGS sequence"/>
</dbReference>
<evidence type="ECO:0000313" key="3">
    <source>
        <dbReference type="Proteomes" id="UP000199450"/>
    </source>
</evidence>
<name>A0A1H8CPK8_9FLAO</name>